<name>A0A9Q1ASX0_9SAUR</name>
<dbReference type="GO" id="GO:0016020">
    <property type="term" value="C:membrane"/>
    <property type="evidence" value="ECO:0007669"/>
    <property type="project" value="InterPro"/>
</dbReference>
<dbReference type="GO" id="GO:0016286">
    <property type="term" value="F:small conductance calcium-activated potassium channel activity"/>
    <property type="evidence" value="ECO:0007669"/>
    <property type="project" value="InterPro"/>
</dbReference>
<evidence type="ECO:0000256" key="1">
    <source>
        <dbReference type="SAM" id="MobiDB-lite"/>
    </source>
</evidence>
<dbReference type="InterPro" id="IPR015449">
    <property type="entry name" value="K_chnl_Ca-activ_SK"/>
</dbReference>
<dbReference type="AlphaFoldDB" id="A0A9Q1ASX0"/>
<keyword evidence="3" id="KW-1185">Reference proteome</keyword>
<evidence type="ECO:0000313" key="3">
    <source>
        <dbReference type="Proteomes" id="UP001142489"/>
    </source>
</evidence>
<gene>
    <name evidence="2" type="ORF">JRQ81_008681</name>
</gene>
<dbReference type="OrthoDB" id="73653at2759"/>
<proteinExistence type="predicted"/>
<dbReference type="PANTHER" id="PTHR10153">
    <property type="entry name" value="SMALL CONDUCTANCE CALCIUM-ACTIVATED POTASSIUM CHANNEL"/>
    <property type="match status" value="1"/>
</dbReference>
<dbReference type="Proteomes" id="UP001142489">
    <property type="component" value="Unassembled WGS sequence"/>
</dbReference>
<feature type="compositionally biased region" description="Polar residues" evidence="1">
    <location>
        <begin position="111"/>
        <end position="122"/>
    </location>
</feature>
<evidence type="ECO:0000313" key="2">
    <source>
        <dbReference type="EMBL" id="KAJ7308165.1"/>
    </source>
</evidence>
<accession>A0A9Q1ASX0</accession>
<organism evidence="2 3">
    <name type="scientific">Phrynocephalus forsythii</name>
    <dbReference type="NCBI Taxonomy" id="171643"/>
    <lineage>
        <taxon>Eukaryota</taxon>
        <taxon>Metazoa</taxon>
        <taxon>Chordata</taxon>
        <taxon>Craniata</taxon>
        <taxon>Vertebrata</taxon>
        <taxon>Euteleostomi</taxon>
        <taxon>Lepidosauria</taxon>
        <taxon>Squamata</taxon>
        <taxon>Bifurcata</taxon>
        <taxon>Unidentata</taxon>
        <taxon>Episquamata</taxon>
        <taxon>Toxicofera</taxon>
        <taxon>Iguania</taxon>
        <taxon>Acrodonta</taxon>
        <taxon>Agamidae</taxon>
        <taxon>Agaminae</taxon>
        <taxon>Phrynocephalus</taxon>
    </lineage>
</organism>
<comment type="caution">
    <text evidence="2">The sequence shown here is derived from an EMBL/GenBank/DDBJ whole genome shotgun (WGS) entry which is preliminary data.</text>
</comment>
<sequence length="172" mass="18565">MEQRKLSDQANTLVDLSKTQNVMYEMVSELQERSEDLEKRIGALEGQIDRLGLTLHALPGLVSQAIHRHQHPQHPRGALSCPGGVSGSVPGTPSSSSERSSWTPARHRKSLSTAPHTASDSGCQARAPPALYPLLMGCSSILRRVSSVLVAPSGGETPPPQARPFFPFLNRD</sequence>
<feature type="region of interest" description="Disordered" evidence="1">
    <location>
        <begin position="67"/>
        <end position="124"/>
    </location>
</feature>
<protein>
    <submittedName>
        <fullName evidence="2">Uncharacterized protein</fullName>
    </submittedName>
</protein>
<feature type="compositionally biased region" description="Low complexity" evidence="1">
    <location>
        <begin position="80"/>
        <end position="104"/>
    </location>
</feature>
<reference evidence="2" key="1">
    <citation type="journal article" date="2023" name="DNA Res.">
        <title>Chromosome-level genome assembly of Phrynocephalus forsythii using third-generation DNA sequencing and Hi-C analysis.</title>
        <authorList>
            <person name="Qi Y."/>
            <person name="Zhao W."/>
            <person name="Zhao Y."/>
            <person name="Niu C."/>
            <person name="Cao S."/>
            <person name="Zhang Y."/>
        </authorList>
    </citation>
    <scope>NUCLEOTIDE SEQUENCE</scope>
    <source>
        <tissue evidence="2">Muscle</tissue>
    </source>
</reference>
<dbReference type="EMBL" id="JAPFRF010000018">
    <property type="protein sequence ID" value="KAJ7308165.1"/>
    <property type="molecule type" value="Genomic_DNA"/>
</dbReference>